<evidence type="ECO:0000313" key="2">
    <source>
        <dbReference type="Proteomes" id="UP001386437"/>
    </source>
</evidence>
<sequence>MYFPIYAGGAEIEGQPQPPYSETKILTFLPGGADLGYTGRDRSFDIPGALYRRNETWFIHTDIGQAGCENALGAFTPYTLGKVGGEMFTVESKVRAIGIRLIRRKSYFHDLRNGGFIARKGYVSKWDGVVVIQTRDQFSYVRFVDSHANTSGLGRVTTGWLRSGDLVNPFPPVNKK</sequence>
<keyword evidence="2" id="KW-1185">Reference proteome</keyword>
<dbReference type="Proteomes" id="UP001386437">
    <property type="component" value="Unassembled WGS sequence"/>
</dbReference>
<proteinExistence type="predicted"/>
<evidence type="ECO:0000313" key="1">
    <source>
        <dbReference type="EMBL" id="MEI6000716.1"/>
    </source>
</evidence>
<dbReference type="EMBL" id="JACFYJ010000056">
    <property type="protein sequence ID" value="MEI6000716.1"/>
    <property type="molecule type" value="Genomic_DNA"/>
</dbReference>
<accession>A0ABU8IYX0</accession>
<comment type="caution">
    <text evidence="1">The sequence shown here is derived from an EMBL/GenBank/DDBJ whole genome shotgun (WGS) entry which is preliminary data.</text>
</comment>
<reference evidence="1 2" key="1">
    <citation type="journal article" date="2022" name="Arch. Microbiol.">
        <title>Paraburkholderia bengalensis sp. nov. isolated from roots of Oryza sativa, IR64.</title>
        <authorList>
            <person name="Nag P."/>
            <person name="Mondal N."/>
            <person name="Sarkar J."/>
            <person name="Das S."/>
        </authorList>
    </citation>
    <scope>NUCLEOTIDE SEQUENCE [LARGE SCALE GENOMIC DNA]</scope>
    <source>
        <strain evidence="1 2">IR64_4_BI</strain>
    </source>
</reference>
<gene>
    <name evidence="1" type="ORF">H3V53_27060</name>
</gene>
<protein>
    <submittedName>
        <fullName evidence="1">Uncharacterized protein</fullName>
    </submittedName>
</protein>
<name>A0ABU8IYX0_9BURK</name>
<organism evidence="1 2">
    <name type="scientific">Paraburkholderia bengalensis</name>
    <dbReference type="NCBI Taxonomy" id="2747562"/>
    <lineage>
        <taxon>Bacteria</taxon>
        <taxon>Pseudomonadati</taxon>
        <taxon>Pseudomonadota</taxon>
        <taxon>Betaproteobacteria</taxon>
        <taxon>Burkholderiales</taxon>
        <taxon>Burkholderiaceae</taxon>
        <taxon>Paraburkholderia</taxon>
    </lineage>
</organism>
<dbReference type="RefSeq" id="WP_336600595.1">
    <property type="nucleotide sequence ID" value="NZ_JACFYJ010000056.1"/>
</dbReference>